<dbReference type="Pfam" id="PF01618">
    <property type="entry name" value="MotA_ExbB"/>
    <property type="match status" value="1"/>
</dbReference>
<dbReference type="InterPro" id="IPR002898">
    <property type="entry name" value="MotA_ExbB_proton_chnl"/>
</dbReference>
<dbReference type="RefSeq" id="WP_188777672.1">
    <property type="nucleotide sequence ID" value="NZ_BMKQ01000001.1"/>
</dbReference>
<keyword evidence="2" id="KW-1003">Cell membrane</keyword>
<comment type="subcellular location">
    <subcellularLocation>
        <location evidence="1">Cell membrane</location>
        <topology evidence="1">Multi-pass membrane protein</topology>
    </subcellularLocation>
    <subcellularLocation>
        <location evidence="6">Membrane</location>
        <topology evidence="6">Multi-pass membrane protein</topology>
    </subcellularLocation>
</comment>
<evidence type="ECO:0000256" key="3">
    <source>
        <dbReference type="ARBA" id="ARBA00022692"/>
    </source>
</evidence>
<keyword evidence="6" id="KW-0813">Transport</keyword>
<keyword evidence="5 8" id="KW-0472">Membrane</keyword>
<comment type="similarity">
    <text evidence="6">Belongs to the exbB/tolQ family.</text>
</comment>
<dbReference type="GO" id="GO:0017038">
    <property type="term" value="P:protein import"/>
    <property type="evidence" value="ECO:0007669"/>
    <property type="project" value="TreeGrafter"/>
</dbReference>
<accession>A0A917B9N7</accession>
<dbReference type="AlphaFoldDB" id="A0A917B9N7"/>
<evidence type="ECO:0000313" key="10">
    <source>
        <dbReference type="EMBL" id="GGF33282.1"/>
    </source>
</evidence>
<evidence type="ECO:0000256" key="5">
    <source>
        <dbReference type="ARBA" id="ARBA00023136"/>
    </source>
</evidence>
<keyword evidence="11" id="KW-1185">Reference proteome</keyword>
<keyword evidence="3 8" id="KW-0812">Transmembrane</keyword>
<feature type="transmembrane region" description="Helical" evidence="8">
    <location>
        <begin position="20"/>
        <end position="40"/>
    </location>
</feature>
<gene>
    <name evidence="10" type="ORF">GCM10011519_03430</name>
</gene>
<dbReference type="EMBL" id="BMKQ01000001">
    <property type="protein sequence ID" value="GGF33282.1"/>
    <property type="molecule type" value="Genomic_DNA"/>
</dbReference>
<evidence type="ECO:0000259" key="9">
    <source>
        <dbReference type="Pfam" id="PF01618"/>
    </source>
</evidence>
<keyword evidence="6" id="KW-0653">Protein transport</keyword>
<evidence type="ECO:0000313" key="11">
    <source>
        <dbReference type="Proteomes" id="UP000649179"/>
    </source>
</evidence>
<feature type="transmembrane region" description="Helical" evidence="8">
    <location>
        <begin position="163"/>
        <end position="184"/>
    </location>
</feature>
<reference evidence="10" key="2">
    <citation type="submission" date="2020-09" db="EMBL/GenBank/DDBJ databases">
        <authorList>
            <person name="Sun Q."/>
            <person name="Zhou Y."/>
        </authorList>
    </citation>
    <scope>NUCLEOTIDE SEQUENCE</scope>
    <source>
        <strain evidence="10">CGMCC 1.16067</strain>
    </source>
</reference>
<dbReference type="Proteomes" id="UP000649179">
    <property type="component" value="Unassembled WGS sequence"/>
</dbReference>
<organism evidence="10 11">
    <name type="scientific">Marmoricola endophyticus</name>
    <dbReference type="NCBI Taxonomy" id="2040280"/>
    <lineage>
        <taxon>Bacteria</taxon>
        <taxon>Bacillati</taxon>
        <taxon>Actinomycetota</taxon>
        <taxon>Actinomycetes</taxon>
        <taxon>Propionibacteriales</taxon>
        <taxon>Nocardioidaceae</taxon>
        <taxon>Marmoricola</taxon>
    </lineage>
</organism>
<dbReference type="PANTHER" id="PTHR30625">
    <property type="entry name" value="PROTEIN TOLQ"/>
    <property type="match status" value="1"/>
</dbReference>
<evidence type="ECO:0000256" key="4">
    <source>
        <dbReference type="ARBA" id="ARBA00022989"/>
    </source>
</evidence>
<evidence type="ECO:0000256" key="1">
    <source>
        <dbReference type="ARBA" id="ARBA00004651"/>
    </source>
</evidence>
<reference evidence="10" key="1">
    <citation type="journal article" date="2014" name="Int. J. Syst. Evol. Microbiol.">
        <title>Complete genome sequence of Corynebacterium casei LMG S-19264T (=DSM 44701T), isolated from a smear-ripened cheese.</title>
        <authorList>
            <consortium name="US DOE Joint Genome Institute (JGI-PGF)"/>
            <person name="Walter F."/>
            <person name="Albersmeier A."/>
            <person name="Kalinowski J."/>
            <person name="Ruckert C."/>
        </authorList>
    </citation>
    <scope>NUCLEOTIDE SEQUENCE</scope>
    <source>
        <strain evidence="10">CGMCC 1.16067</strain>
    </source>
</reference>
<dbReference type="InterPro" id="IPR050790">
    <property type="entry name" value="ExbB/TolQ_transport"/>
</dbReference>
<protein>
    <recommendedName>
        <fullName evidence="9">MotA/TolQ/ExbB proton channel domain-containing protein</fullName>
    </recommendedName>
</protein>
<name>A0A917B9N7_9ACTN</name>
<keyword evidence="4 8" id="KW-1133">Transmembrane helix</keyword>
<feature type="region of interest" description="Disordered" evidence="7">
    <location>
        <begin position="209"/>
        <end position="232"/>
    </location>
</feature>
<dbReference type="PANTHER" id="PTHR30625:SF3">
    <property type="entry name" value="TOL-PAL SYSTEM PROTEIN TOLQ"/>
    <property type="match status" value="1"/>
</dbReference>
<dbReference type="GO" id="GO:0005886">
    <property type="term" value="C:plasma membrane"/>
    <property type="evidence" value="ECO:0007669"/>
    <property type="project" value="UniProtKB-SubCell"/>
</dbReference>
<comment type="caution">
    <text evidence="10">The sequence shown here is derived from an EMBL/GenBank/DDBJ whole genome shotgun (WGS) entry which is preliminary data.</text>
</comment>
<evidence type="ECO:0000256" key="7">
    <source>
        <dbReference type="SAM" id="MobiDB-lite"/>
    </source>
</evidence>
<feature type="transmembrane region" description="Helical" evidence="8">
    <location>
        <begin position="125"/>
        <end position="143"/>
    </location>
</feature>
<evidence type="ECO:0000256" key="2">
    <source>
        <dbReference type="ARBA" id="ARBA00022475"/>
    </source>
</evidence>
<feature type="domain" description="MotA/TolQ/ExbB proton channel" evidence="9">
    <location>
        <begin position="108"/>
        <end position="178"/>
    </location>
</feature>
<evidence type="ECO:0000256" key="6">
    <source>
        <dbReference type="RuleBase" id="RU004057"/>
    </source>
</evidence>
<evidence type="ECO:0000256" key="8">
    <source>
        <dbReference type="SAM" id="Phobius"/>
    </source>
</evidence>
<proteinExistence type="inferred from homology"/>
<sequence length="232" mass="24626">MSDDFYQVVFKVAAALELPVVILTVLSLVVVVVEIGAFALELAQVVRRRFPALARAARAGRTAVDAGDRDQAATTLAGAAWTPSMRRVLDRWAHLAGTPGAEPLMAKQLADYDFDCTRRLGRTRLLVRTGPALGLMGTLIPLSPALEGLARGNVTSLTDNLQLAFSVTVLGLLVGLAGFALSLYRDRIYSQSLSDLEYVASVLTAEPGDLPELREERPGTATAADVPVGSAP</sequence>